<feature type="repeat" description="ANK" evidence="3">
    <location>
        <begin position="46"/>
        <end position="78"/>
    </location>
</feature>
<dbReference type="EMBL" id="RHFK02000015">
    <property type="protein sequence ID" value="TWW64740.1"/>
    <property type="molecule type" value="Genomic_DNA"/>
</dbReference>
<evidence type="ECO:0000256" key="1">
    <source>
        <dbReference type="ARBA" id="ARBA00022737"/>
    </source>
</evidence>
<proteinExistence type="predicted"/>
<dbReference type="GO" id="GO:0048013">
    <property type="term" value="P:ephrin receptor signaling pathway"/>
    <property type="evidence" value="ECO:0007669"/>
    <property type="project" value="TreeGrafter"/>
</dbReference>
<keyword evidence="5" id="KW-1185">Reference proteome</keyword>
<evidence type="ECO:0000313" key="4">
    <source>
        <dbReference type="EMBL" id="TWW64740.1"/>
    </source>
</evidence>
<dbReference type="GO" id="GO:0046875">
    <property type="term" value="F:ephrin receptor binding"/>
    <property type="evidence" value="ECO:0007669"/>
    <property type="project" value="TreeGrafter"/>
</dbReference>
<dbReference type="Pfam" id="PF12796">
    <property type="entry name" value="Ank_2"/>
    <property type="match status" value="1"/>
</dbReference>
<evidence type="ECO:0000256" key="2">
    <source>
        <dbReference type="ARBA" id="ARBA00023043"/>
    </source>
</evidence>
<reference evidence="4 5" key="1">
    <citation type="submission" date="2019-04" db="EMBL/GenBank/DDBJ databases">
        <title>Chromosome genome assembly for Takifugu flavidus.</title>
        <authorList>
            <person name="Xiao S."/>
        </authorList>
    </citation>
    <scope>NUCLEOTIDE SEQUENCE [LARGE SCALE GENOMIC DNA]</scope>
    <source>
        <strain evidence="4">HTHZ2018</strain>
        <tissue evidence="4">Muscle</tissue>
    </source>
</reference>
<dbReference type="InterPro" id="IPR002110">
    <property type="entry name" value="Ankyrin_rpt"/>
</dbReference>
<gene>
    <name evidence="4" type="ORF">D4764_22G0003870</name>
</gene>
<dbReference type="AlphaFoldDB" id="A0A5C6NFG7"/>
<sequence length="138" mass="15559">MWKGLNVNCTDSSGYTPLHHASLNGHRDVVLKLLQFEASPNVADNKGCFPLHLAAWRGDADIVRILVHHGPSHCRVNQQARLPRRRFADANDPSVLAFTARGAVWRRSMNRPYNILSELVAQICCYLCIAGYYERNTT</sequence>
<evidence type="ECO:0000256" key="3">
    <source>
        <dbReference type="PROSITE-ProRule" id="PRU00023"/>
    </source>
</evidence>
<keyword evidence="2 3" id="KW-0040">ANK repeat</keyword>
<protein>
    <submittedName>
        <fullName evidence="4">Ankyrin repeat and sterile alpha motif domain-containing protein 1B</fullName>
    </submittedName>
</protein>
<dbReference type="PROSITE" id="PS50297">
    <property type="entry name" value="ANK_REP_REGION"/>
    <property type="match status" value="2"/>
</dbReference>
<dbReference type="InterPro" id="IPR033635">
    <property type="entry name" value="ANKS1/Caskin"/>
</dbReference>
<dbReference type="Gene3D" id="1.25.40.20">
    <property type="entry name" value="Ankyrin repeat-containing domain"/>
    <property type="match status" value="1"/>
</dbReference>
<evidence type="ECO:0000313" key="5">
    <source>
        <dbReference type="Proteomes" id="UP000324091"/>
    </source>
</evidence>
<dbReference type="PANTHER" id="PTHR24174">
    <property type="entry name" value="ANKYRIN REPEAT AND STERILE ALPHA MOTIF DOMAIN-CONTAINING PROTEIN 1"/>
    <property type="match status" value="1"/>
</dbReference>
<dbReference type="Proteomes" id="UP000324091">
    <property type="component" value="Chromosome 22"/>
</dbReference>
<keyword evidence="1" id="KW-0677">Repeat</keyword>
<dbReference type="InterPro" id="IPR036770">
    <property type="entry name" value="Ankyrin_rpt-contain_sf"/>
</dbReference>
<dbReference type="GO" id="GO:0005829">
    <property type="term" value="C:cytosol"/>
    <property type="evidence" value="ECO:0007669"/>
    <property type="project" value="TreeGrafter"/>
</dbReference>
<dbReference type="PROSITE" id="PS50088">
    <property type="entry name" value="ANK_REPEAT"/>
    <property type="match status" value="2"/>
</dbReference>
<dbReference type="SUPFAM" id="SSF48403">
    <property type="entry name" value="Ankyrin repeat"/>
    <property type="match status" value="1"/>
</dbReference>
<organism evidence="4 5">
    <name type="scientific">Takifugu flavidus</name>
    <name type="common">sansaifugu</name>
    <dbReference type="NCBI Taxonomy" id="433684"/>
    <lineage>
        <taxon>Eukaryota</taxon>
        <taxon>Metazoa</taxon>
        <taxon>Chordata</taxon>
        <taxon>Craniata</taxon>
        <taxon>Vertebrata</taxon>
        <taxon>Euteleostomi</taxon>
        <taxon>Actinopterygii</taxon>
        <taxon>Neopterygii</taxon>
        <taxon>Teleostei</taxon>
        <taxon>Neoteleostei</taxon>
        <taxon>Acanthomorphata</taxon>
        <taxon>Eupercaria</taxon>
        <taxon>Tetraodontiformes</taxon>
        <taxon>Tetradontoidea</taxon>
        <taxon>Tetraodontidae</taxon>
        <taxon>Takifugu</taxon>
    </lineage>
</organism>
<dbReference type="SMART" id="SM00248">
    <property type="entry name" value="ANK"/>
    <property type="match status" value="2"/>
</dbReference>
<accession>A0A5C6NFG7</accession>
<dbReference type="PANTHER" id="PTHR24174:SF3">
    <property type="entry name" value="ANKYRIN REPEAT AND STERILE ALPHA MOTIF DOMAIN-CONTAINING PROTEIN 1B"/>
    <property type="match status" value="1"/>
</dbReference>
<name>A0A5C6NFG7_9TELE</name>
<comment type="caution">
    <text evidence="4">The sequence shown here is derived from an EMBL/GenBank/DDBJ whole genome shotgun (WGS) entry which is preliminary data.</text>
</comment>
<feature type="repeat" description="ANK" evidence="3">
    <location>
        <begin position="13"/>
        <end position="45"/>
    </location>
</feature>